<name>D1C4L6_SPHTD</name>
<dbReference type="PANTHER" id="PTHR46969">
    <property type="entry name" value="BIFUNCTIONAL PROTEIN HLDE"/>
    <property type="match status" value="1"/>
</dbReference>
<dbReference type="InterPro" id="IPR029056">
    <property type="entry name" value="Ribokinase-like"/>
</dbReference>
<evidence type="ECO:0000259" key="1">
    <source>
        <dbReference type="Pfam" id="PF00294"/>
    </source>
</evidence>
<dbReference type="SUPFAM" id="SSF53613">
    <property type="entry name" value="Ribokinase-like"/>
    <property type="match status" value="1"/>
</dbReference>
<sequence length="339" mass="35920">MGMGELASLRPLLAAMRGKKLLVVGDLYLDCYIFGLPARVSREAPIMVLEETRREERPGGGTAPALVARALGAEAWQAGVIGNDAEGQRLRQMLADQGVDVSGVLTDPTRPTTTKTRLVAEGVYNVFPQQVARVDRQDRRPIDPAIARSLASFVEATAPEVDAILLSDYRSGVIVPEVIAAAARSGRLATVDSQGSLADFRGLGLVKCNQAEAESYLGEPLGDPERRREHLTALRARLECERLVVTLGPAGAALAEANGAYHEVPPLVRRQVFDVTGAGDTVIAVMSLALAAGADALAALRLSQVAAGLVVGKWGNAQATAEEIEAALDEMESSRGWHD</sequence>
<dbReference type="Gene3D" id="3.40.1190.20">
    <property type="match status" value="1"/>
</dbReference>
<feature type="domain" description="Carbohydrate kinase PfkB" evidence="1">
    <location>
        <begin position="38"/>
        <end position="316"/>
    </location>
</feature>
<reference evidence="2 3" key="2">
    <citation type="journal article" date="2010" name="Stand. Genomic Sci.">
        <title>Complete genome sequence of Desulfohalobium retbaense type strain (HR(100)).</title>
        <authorList>
            <person name="Spring S."/>
            <person name="Nolan M."/>
            <person name="Lapidus A."/>
            <person name="Glavina Del Rio T."/>
            <person name="Copeland A."/>
            <person name="Tice H."/>
            <person name="Cheng J.F."/>
            <person name="Lucas S."/>
            <person name="Land M."/>
            <person name="Chen F."/>
            <person name="Bruce D."/>
            <person name="Goodwin L."/>
            <person name="Pitluck S."/>
            <person name="Ivanova N."/>
            <person name="Mavromatis K."/>
            <person name="Mikhailova N."/>
            <person name="Pati A."/>
            <person name="Chen A."/>
            <person name="Palaniappan K."/>
            <person name="Hauser L."/>
            <person name="Chang Y.J."/>
            <person name="Jeffries C.D."/>
            <person name="Munk C."/>
            <person name="Kiss H."/>
            <person name="Chain P."/>
            <person name="Han C."/>
            <person name="Brettin T."/>
            <person name="Detter J.C."/>
            <person name="Schuler E."/>
            <person name="Goker M."/>
            <person name="Rohde M."/>
            <person name="Bristow J."/>
            <person name="Eisen J.A."/>
            <person name="Markowitz V."/>
            <person name="Hugenholtz P."/>
            <person name="Kyrpides N.C."/>
            <person name="Klenk H.P."/>
        </authorList>
    </citation>
    <scope>NUCLEOTIDE SEQUENCE [LARGE SCALE GENOMIC DNA]</scope>
    <source>
        <strain evidence="3">ATCC 49802 / DSM 20745 / S 6022</strain>
    </source>
</reference>
<dbReference type="InterPro" id="IPR011611">
    <property type="entry name" value="PfkB_dom"/>
</dbReference>
<organism evidence="2 3">
    <name type="scientific">Sphaerobacter thermophilus (strain ATCC 49802 / DSM 20745 / KCCM 41009 / NCIMB 13125 / S 6022)</name>
    <dbReference type="NCBI Taxonomy" id="479434"/>
    <lineage>
        <taxon>Bacteria</taxon>
        <taxon>Pseudomonadati</taxon>
        <taxon>Thermomicrobiota</taxon>
        <taxon>Thermomicrobia</taxon>
        <taxon>Sphaerobacterales</taxon>
        <taxon>Sphaerobacterineae</taxon>
        <taxon>Sphaerobacteraceae</taxon>
        <taxon>Sphaerobacter</taxon>
    </lineage>
</organism>
<evidence type="ECO:0000313" key="3">
    <source>
        <dbReference type="Proteomes" id="UP000002027"/>
    </source>
</evidence>
<dbReference type="STRING" id="479434.Sthe_1749"/>
<gene>
    <name evidence="2" type="ordered locus">Sthe_1749</name>
</gene>
<dbReference type="eggNOG" id="COG2870">
    <property type="taxonomic scope" value="Bacteria"/>
</dbReference>
<dbReference type="PANTHER" id="PTHR46969:SF1">
    <property type="entry name" value="BIFUNCTIONAL PROTEIN HLDE"/>
    <property type="match status" value="1"/>
</dbReference>
<keyword evidence="3" id="KW-1185">Reference proteome</keyword>
<dbReference type="Proteomes" id="UP000002027">
    <property type="component" value="Chromosome 1"/>
</dbReference>
<proteinExistence type="predicted"/>
<dbReference type="EMBL" id="CP001823">
    <property type="protein sequence ID" value="ACZ39183.1"/>
    <property type="molecule type" value="Genomic_DNA"/>
</dbReference>
<dbReference type="InParanoid" id="D1C4L6"/>
<dbReference type="AlphaFoldDB" id="D1C4L6"/>
<dbReference type="GO" id="GO:0005829">
    <property type="term" value="C:cytosol"/>
    <property type="evidence" value="ECO:0007669"/>
    <property type="project" value="TreeGrafter"/>
</dbReference>
<dbReference type="HOGENOM" id="CLU_021150_0_1_0"/>
<evidence type="ECO:0000313" key="2">
    <source>
        <dbReference type="EMBL" id="ACZ39183.1"/>
    </source>
</evidence>
<dbReference type="KEGG" id="sti:Sthe_1749"/>
<dbReference type="GO" id="GO:0033786">
    <property type="term" value="F:heptose-1-phosphate adenylyltransferase activity"/>
    <property type="evidence" value="ECO:0007669"/>
    <property type="project" value="TreeGrafter"/>
</dbReference>
<accession>D1C4L6</accession>
<reference evidence="3" key="1">
    <citation type="submission" date="2009-11" db="EMBL/GenBank/DDBJ databases">
        <title>The complete chromosome 1 of Sphaerobacter thermophilus DSM 20745.</title>
        <authorList>
            <person name="Lucas S."/>
            <person name="Copeland A."/>
            <person name="Lapidus A."/>
            <person name="Glavina del Rio T."/>
            <person name="Dalin E."/>
            <person name="Tice H."/>
            <person name="Bruce D."/>
            <person name="Goodwin L."/>
            <person name="Pitluck S."/>
            <person name="Kyrpides N."/>
            <person name="Mavromatis K."/>
            <person name="Ivanova N."/>
            <person name="Mikhailova N."/>
            <person name="LaButti K.M."/>
            <person name="Clum A."/>
            <person name="Sun H.I."/>
            <person name="Brettin T."/>
            <person name="Detter J.C."/>
            <person name="Han C."/>
            <person name="Larimer F."/>
            <person name="Land M."/>
            <person name="Hauser L."/>
            <person name="Markowitz V."/>
            <person name="Cheng J.F."/>
            <person name="Hugenholtz P."/>
            <person name="Woyke T."/>
            <person name="Wu D."/>
            <person name="Steenblock K."/>
            <person name="Schneider S."/>
            <person name="Pukall R."/>
            <person name="Goeker M."/>
            <person name="Klenk H.P."/>
            <person name="Eisen J.A."/>
        </authorList>
    </citation>
    <scope>NUCLEOTIDE SEQUENCE [LARGE SCALE GENOMIC DNA]</scope>
    <source>
        <strain evidence="3">ATCC 49802 / DSM 20745 / S 6022</strain>
    </source>
</reference>
<dbReference type="Pfam" id="PF00294">
    <property type="entry name" value="PfkB"/>
    <property type="match status" value="1"/>
</dbReference>
<protein>
    <submittedName>
        <fullName evidence="2">PfkB domain protein</fullName>
    </submittedName>
</protein>
<dbReference type="GO" id="GO:0033785">
    <property type="term" value="F:heptose 7-phosphate kinase activity"/>
    <property type="evidence" value="ECO:0007669"/>
    <property type="project" value="TreeGrafter"/>
</dbReference>